<gene>
    <name evidence="6" type="ORF">PRZ48_013122</name>
</gene>
<dbReference type="EMBL" id="JAXOVC010000011">
    <property type="protein sequence ID" value="KAK4495854.1"/>
    <property type="molecule type" value="Genomic_DNA"/>
</dbReference>
<keyword evidence="3" id="KW-0560">Oxidoreductase</keyword>
<feature type="signal peptide" evidence="4">
    <location>
        <begin position="1"/>
        <end position="20"/>
    </location>
</feature>
<dbReference type="SUPFAM" id="SSF51905">
    <property type="entry name" value="FAD/NAD(P)-binding domain"/>
    <property type="match status" value="1"/>
</dbReference>
<evidence type="ECO:0000313" key="6">
    <source>
        <dbReference type="EMBL" id="KAK4495854.1"/>
    </source>
</evidence>
<sequence length="415" mass="45103">MAARLRVLVVGASIAGPATAYWLARAGAEVTVIERFPGIRKGGQAVDIRGCGLTVMRRMPGMEDLVRAKPTGEEGLSFVRNDGRPYGIIRATGNPDQQALLSELEIFRGDLSTILHDLTNRHESIRYKFNEQVLSIKQHATAGLLEVAFASGRQNAPFDLVVAADGATSRTRAIGLECGVRDHIHSTDTWAAYFSTKKNYTNGDKVSLGYSAPGGRFMNAGYKPSGGSHAMMMGRGTASANAFRQAAEQGRTREFVAEQYSNAGWISNDLVEELKTADDFYASEIVQVKVPTLHKGRFVLVGDAGYAVGPTGFGTSIALAGAYVLAGEIKKHSGDVDAALEAYERQMRPLIKDMQKIPPFVGSIAAPQSAWAIWVRNQLFAFVAWSGVAEFLQRFLGGAFKNSKEFPLPEYEWDE</sequence>
<evidence type="ECO:0000259" key="5">
    <source>
        <dbReference type="Pfam" id="PF01494"/>
    </source>
</evidence>
<dbReference type="PRINTS" id="PR00420">
    <property type="entry name" value="RNGMNOXGNASE"/>
</dbReference>
<evidence type="ECO:0000256" key="1">
    <source>
        <dbReference type="ARBA" id="ARBA00022630"/>
    </source>
</evidence>
<evidence type="ECO:0000313" key="7">
    <source>
        <dbReference type="Proteomes" id="UP001305779"/>
    </source>
</evidence>
<evidence type="ECO:0000256" key="2">
    <source>
        <dbReference type="ARBA" id="ARBA00022827"/>
    </source>
</evidence>
<organism evidence="6 7">
    <name type="scientific">Zasmidium cellare</name>
    <name type="common">Wine cellar mold</name>
    <name type="synonym">Racodium cellare</name>
    <dbReference type="NCBI Taxonomy" id="395010"/>
    <lineage>
        <taxon>Eukaryota</taxon>
        <taxon>Fungi</taxon>
        <taxon>Dikarya</taxon>
        <taxon>Ascomycota</taxon>
        <taxon>Pezizomycotina</taxon>
        <taxon>Dothideomycetes</taxon>
        <taxon>Dothideomycetidae</taxon>
        <taxon>Mycosphaerellales</taxon>
        <taxon>Mycosphaerellaceae</taxon>
        <taxon>Zasmidium</taxon>
    </lineage>
</organism>
<keyword evidence="1" id="KW-0285">Flavoprotein</keyword>
<dbReference type="Gene3D" id="3.50.50.60">
    <property type="entry name" value="FAD/NAD(P)-binding domain"/>
    <property type="match status" value="1"/>
</dbReference>
<proteinExistence type="predicted"/>
<dbReference type="InterPro" id="IPR051704">
    <property type="entry name" value="FAD_aromatic-hydroxylase"/>
</dbReference>
<reference evidence="6 7" key="1">
    <citation type="journal article" date="2023" name="G3 (Bethesda)">
        <title>A chromosome-level genome assembly of Zasmidium syzygii isolated from banana leaves.</title>
        <authorList>
            <person name="van Westerhoven A.C."/>
            <person name="Mehrabi R."/>
            <person name="Talebi R."/>
            <person name="Steentjes M.B.F."/>
            <person name="Corcolon B."/>
            <person name="Chong P.A."/>
            <person name="Kema G.H.J."/>
            <person name="Seidl M.F."/>
        </authorList>
    </citation>
    <scope>NUCLEOTIDE SEQUENCE [LARGE SCALE GENOMIC DNA]</scope>
    <source>
        <strain evidence="6 7">P124</strain>
    </source>
</reference>
<comment type="caution">
    <text evidence="6">The sequence shown here is derived from an EMBL/GenBank/DDBJ whole genome shotgun (WGS) entry which is preliminary data.</text>
</comment>
<name>A0ABR0E3E4_ZASCE</name>
<dbReference type="Gene3D" id="3.30.9.10">
    <property type="entry name" value="D-Amino Acid Oxidase, subunit A, domain 2"/>
    <property type="match status" value="1"/>
</dbReference>
<keyword evidence="2" id="KW-0274">FAD</keyword>
<evidence type="ECO:0000256" key="4">
    <source>
        <dbReference type="SAM" id="SignalP"/>
    </source>
</evidence>
<keyword evidence="7" id="KW-1185">Reference proteome</keyword>
<keyword evidence="4" id="KW-0732">Signal</keyword>
<feature type="chain" id="PRO_5046301284" description="FAD-binding domain-containing protein" evidence="4">
    <location>
        <begin position="21"/>
        <end position="415"/>
    </location>
</feature>
<dbReference type="PANTHER" id="PTHR46865">
    <property type="entry name" value="OXIDOREDUCTASE-RELATED"/>
    <property type="match status" value="1"/>
</dbReference>
<evidence type="ECO:0000256" key="3">
    <source>
        <dbReference type="ARBA" id="ARBA00023002"/>
    </source>
</evidence>
<dbReference type="InterPro" id="IPR002938">
    <property type="entry name" value="FAD-bd"/>
</dbReference>
<accession>A0ABR0E3E4</accession>
<feature type="domain" description="FAD-binding" evidence="5">
    <location>
        <begin position="5"/>
        <end position="354"/>
    </location>
</feature>
<dbReference type="PANTHER" id="PTHR46865:SF2">
    <property type="entry name" value="MONOOXYGENASE"/>
    <property type="match status" value="1"/>
</dbReference>
<dbReference type="InterPro" id="IPR036188">
    <property type="entry name" value="FAD/NAD-bd_sf"/>
</dbReference>
<dbReference type="Pfam" id="PF01494">
    <property type="entry name" value="FAD_binding_3"/>
    <property type="match status" value="1"/>
</dbReference>
<dbReference type="Proteomes" id="UP001305779">
    <property type="component" value="Unassembled WGS sequence"/>
</dbReference>
<protein>
    <recommendedName>
        <fullName evidence="5">FAD-binding domain-containing protein</fullName>
    </recommendedName>
</protein>